<gene>
    <name evidence="1" type="ORF">SAMN04489860_2160</name>
</gene>
<dbReference type="OrthoDB" id="9941944at2"/>
<dbReference type="PROSITE" id="PS51257">
    <property type="entry name" value="PROKAR_LIPOPROTEIN"/>
    <property type="match status" value="1"/>
</dbReference>
<protein>
    <recommendedName>
        <fullName evidence="3">Lipoprotein</fullName>
    </recommendedName>
</protein>
<dbReference type="AlphaFoldDB" id="A0A1H1UEJ8"/>
<name>A0A1H1UEJ8_9CELL</name>
<organism evidence="1 2">
    <name type="scientific">Paraoerskovia marina</name>
    <dbReference type="NCBI Taxonomy" id="545619"/>
    <lineage>
        <taxon>Bacteria</taxon>
        <taxon>Bacillati</taxon>
        <taxon>Actinomycetota</taxon>
        <taxon>Actinomycetes</taxon>
        <taxon>Micrococcales</taxon>
        <taxon>Cellulomonadaceae</taxon>
        <taxon>Paraoerskovia</taxon>
    </lineage>
</organism>
<evidence type="ECO:0000313" key="2">
    <source>
        <dbReference type="Proteomes" id="UP000185663"/>
    </source>
</evidence>
<sequence length="275" mass="28794">MKRNGLPIVGFVMFVGLAVLLGACSESEGAVDADVEPGVSVTTDAVAADPTPSEPSDPVAAHWSEVAAFVEAVHNGDVDASEGIVAEGSPAAEYVSYIRNSNLAQQAAGFDPHYYDAGYSFDPDEDLQVVDISFRDVTGDGSEPADYTWSDFQVTDAGKLESWTGASGALEEVLGSSHDSKSAKGQVVTVANSYESNGGAVWVVLKVDSTVDALADYAPVYVGPDGVVRQPVAANVTEIVADATSYLSYAYDDAEFGGKFKYMVDYDTPVTLSIS</sequence>
<evidence type="ECO:0008006" key="3">
    <source>
        <dbReference type="Google" id="ProtNLM"/>
    </source>
</evidence>
<keyword evidence="2" id="KW-1185">Reference proteome</keyword>
<evidence type="ECO:0000313" key="1">
    <source>
        <dbReference type="EMBL" id="SDS70299.1"/>
    </source>
</evidence>
<accession>A0A1H1UEJ8</accession>
<reference evidence="1 2" key="1">
    <citation type="submission" date="2016-10" db="EMBL/GenBank/DDBJ databases">
        <authorList>
            <person name="de Groot N.N."/>
        </authorList>
    </citation>
    <scope>NUCLEOTIDE SEQUENCE [LARGE SCALE GENOMIC DNA]</scope>
    <source>
        <strain evidence="1 2">DSM 22126</strain>
    </source>
</reference>
<dbReference type="EMBL" id="LT629776">
    <property type="protein sequence ID" value="SDS70299.1"/>
    <property type="molecule type" value="Genomic_DNA"/>
</dbReference>
<dbReference type="RefSeq" id="WP_155990629.1">
    <property type="nucleotide sequence ID" value="NZ_LT629776.1"/>
</dbReference>
<dbReference type="Proteomes" id="UP000185663">
    <property type="component" value="Chromosome I"/>
</dbReference>
<proteinExistence type="predicted"/>